<accession>G0UMV8</accession>
<proteinExistence type="predicted"/>
<protein>
    <submittedName>
        <fullName evidence="2">Uncharacterized protein</fullName>
    </submittedName>
</protein>
<reference evidence="2" key="1">
    <citation type="journal article" date="2012" name="Proc. Natl. Acad. Sci. U.S.A.">
        <title>Antigenic diversity is generated by distinct evolutionary mechanisms in African trypanosome species.</title>
        <authorList>
            <person name="Jackson A.P."/>
            <person name="Berry A."/>
            <person name="Aslett M."/>
            <person name="Allison H.C."/>
            <person name="Burton P."/>
            <person name="Vavrova-Anderson J."/>
            <person name="Brown R."/>
            <person name="Browne H."/>
            <person name="Corton N."/>
            <person name="Hauser H."/>
            <person name="Gamble J."/>
            <person name="Gilderthorp R."/>
            <person name="Marcello L."/>
            <person name="McQuillan J."/>
            <person name="Otto T.D."/>
            <person name="Quail M.A."/>
            <person name="Sanders M.J."/>
            <person name="van Tonder A."/>
            <person name="Ginger M.L."/>
            <person name="Field M.C."/>
            <person name="Barry J.D."/>
            <person name="Hertz-Fowler C."/>
            <person name="Berriman M."/>
        </authorList>
    </citation>
    <scope>NUCLEOTIDE SEQUENCE</scope>
    <source>
        <strain evidence="2">IL3000</strain>
    </source>
</reference>
<name>G0UMV8_TRYCI</name>
<keyword evidence="1" id="KW-1133">Transmembrane helix</keyword>
<evidence type="ECO:0000256" key="1">
    <source>
        <dbReference type="SAM" id="Phobius"/>
    </source>
</evidence>
<gene>
    <name evidence="2" type="ORF">TCIL3000_5_2260</name>
</gene>
<evidence type="ECO:0000313" key="2">
    <source>
        <dbReference type="EMBL" id="CCC90517.1"/>
    </source>
</evidence>
<dbReference type="AlphaFoldDB" id="G0UMV8"/>
<keyword evidence="1" id="KW-0472">Membrane</keyword>
<dbReference type="EMBL" id="HE575318">
    <property type="protein sequence ID" value="CCC90517.1"/>
    <property type="molecule type" value="Genomic_DNA"/>
</dbReference>
<organism evidence="2">
    <name type="scientific">Trypanosoma congolense (strain IL3000)</name>
    <dbReference type="NCBI Taxonomy" id="1068625"/>
    <lineage>
        <taxon>Eukaryota</taxon>
        <taxon>Discoba</taxon>
        <taxon>Euglenozoa</taxon>
        <taxon>Kinetoplastea</taxon>
        <taxon>Metakinetoplastina</taxon>
        <taxon>Trypanosomatida</taxon>
        <taxon>Trypanosomatidae</taxon>
        <taxon>Trypanosoma</taxon>
        <taxon>Nannomonas</taxon>
    </lineage>
</organism>
<feature type="transmembrane region" description="Helical" evidence="1">
    <location>
        <begin position="12"/>
        <end position="36"/>
    </location>
</feature>
<keyword evidence="1" id="KW-0812">Transmembrane</keyword>
<sequence>MISDTPHFSAIFSWWFALKAIPFFLFLFSSFFSCALRTCTKNFEILVLFSCCKKKNPLLFEISCDASRLFSNHMYLLTFCVRRVSGRACEWAVGHSVVMLLR</sequence>